<name>A0AAN6YZ04_9PEZI</name>
<dbReference type="GeneID" id="87826527"/>
<accession>A0AAN6YZ04</accession>
<protein>
    <submittedName>
        <fullName evidence="1">Uncharacterized protein</fullName>
    </submittedName>
</protein>
<keyword evidence="2" id="KW-1185">Reference proteome</keyword>
<comment type="caution">
    <text evidence="1">The sequence shown here is derived from an EMBL/GenBank/DDBJ whole genome shotgun (WGS) entry which is preliminary data.</text>
</comment>
<reference evidence="1" key="2">
    <citation type="submission" date="2023-05" db="EMBL/GenBank/DDBJ databases">
        <authorList>
            <consortium name="Lawrence Berkeley National Laboratory"/>
            <person name="Steindorff A."/>
            <person name="Hensen N."/>
            <person name="Bonometti L."/>
            <person name="Westerberg I."/>
            <person name="Brannstrom I.O."/>
            <person name="Guillou S."/>
            <person name="Cros-Aarteil S."/>
            <person name="Calhoun S."/>
            <person name="Haridas S."/>
            <person name="Kuo A."/>
            <person name="Mondo S."/>
            <person name="Pangilinan J."/>
            <person name="Riley R."/>
            <person name="Labutti K."/>
            <person name="Andreopoulos B."/>
            <person name="Lipzen A."/>
            <person name="Chen C."/>
            <person name="Yanf M."/>
            <person name="Daum C."/>
            <person name="Ng V."/>
            <person name="Clum A."/>
            <person name="Ohm R."/>
            <person name="Martin F."/>
            <person name="Silar P."/>
            <person name="Natvig D."/>
            <person name="Lalanne C."/>
            <person name="Gautier V."/>
            <person name="Ament-Velasquez S.L."/>
            <person name="Kruys A."/>
            <person name="Hutchinson M.I."/>
            <person name="Powell A.J."/>
            <person name="Barry K."/>
            <person name="Miller A.N."/>
            <person name="Grigoriev I.V."/>
            <person name="Debuchy R."/>
            <person name="Gladieux P."/>
            <person name="Thoren M.H."/>
            <person name="Johannesson H."/>
        </authorList>
    </citation>
    <scope>NUCLEOTIDE SEQUENCE</scope>
    <source>
        <strain evidence="1">CBS 731.68</strain>
    </source>
</reference>
<gene>
    <name evidence="1" type="ORF">N657DRAFT_584513</name>
</gene>
<feature type="non-terminal residue" evidence="1">
    <location>
        <position position="1"/>
    </location>
</feature>
<reference evidence="1" key="1">
    <citation type="journal article" date="2023" name="Mol. Phylogenet. Evol.">
        <title>Genome-scale phylogeny and comparative genomics of the fungal order Sordariales.</title>
        <authorList>
            <person name="Hensen N."/>
            <person name="Bonometti L."/>
            <person name="Westerberg I."/>
            <person name="Brannstrom I.O."/>
            <person name="Guillou S."/>
            <person name="Cros-Aarteil S."/>
            <person name="Calhoun S."/>
            <person name="Haridas S."/>
            <person name="Kuo A."/>
            <person name="Mondo S."/>
            <person name="Pangilinan J."/>
            <person name="Riley R."/>
            <person name="LaButti K."/>
            <person name="Andreopoulos B."/>
            <person name="Lipzen A."/>
            <person name="Chen C."/>
            <person name="Yan M."/>
            <person name="Daum C."/>
            <person name="Ng V."/>
            <person name="Clum A."/>
            <person name="Steindorff A."/>
            <person name="Ohm R.A."/>
            <person name="Martin F."/>
            <person name="Silar P."/>
            <person name="Natvig D.O."/>
            <person name="Lalanne C."/>
            <person name="Gautier V."/>
            <person name="Ament-Velasquez S.L."/>
            <person name="Kruys A."/>
            <person name="Hutchinson M.I."/>
            <person name="Powell A.J."/>
            <person name="Barry K."/>
            <person name="Miller A.N."/>
            <person name="Grigoriev I.V."/>
            <person name="Debuchy R."/>
            <person name="Gladieux P."/>
            <person name="Hiltunen Thoren M."/>
            <person name="Johannesson H."/>
        </authorList>
    </citation>
    <scope>NUCLEOTIDE SEQUENCE</scope>
    <source>
        <strain evidence="1">CBS 731.68</strain>
    </source>
</reference>
<evidence type="ECO:0000313" key="2">
    <source>
        <dbReference type="Proteomes" id="UP001302602"/>
    </source>
</evidence>
<dbReference type="EMBL" id="MU853303">
    <property type="protein sequence ID" value="KAK4117954.1"/>
    <property type="molecule type" value="Genomic_DNA"/>
</dbReference>
<organism evidence="1 2">
    <name type="scientific">Parathielavia appendiculata</name>
    <dbReference type="NCBI Taxonomy" id="2587402"/>
    <lineage>
        <taxon>Eukaryota</taxon>
        <taxon>Fungi</taxon>
        <taxon>Dikarya</taxon>
        <taxon>Ascomycota</taxon>
        <taxon>Pezizomycotina</taxon>
        <taxon>Sordariomycetes</taxon>
        <taxon>Sordariomycetidae</taxon>
        <taxon>Sordariales</taxon>
        <taxon>Chaetomiaceae</taxon>
        <taxon>Parathielavia</taxon>
    </lineage>
</organism>
<dbReference type="Proteomes" id="UP001302602">
    <property type="component" value="Unassembled WGS sequence"/>
</dbReference>
<sequence>SPGAPYFTVTVTGPTLVKSYENLKLTLRFTYHGVTGTNGSLQGSPTPSVTFHSWVLTESPDFAVQVQRRRAGSDWEDCQIYEEYVCGWMVYDEPDVKVYVGQQSDDFTSLNPGESWLTTVSVTERPDIYLPRDSMPGDVFRYRVKRSEADWWDWGTMEEHRETALMLPCFIKAKVTDPKDRGGRPRLLVPASEWFEFTLIE</sequence>
<dbReference type="AlphaFoldDB" id="A0AAN6YZ04"/>
<proteinExistence type="predicted"/>
<dbReference type="RefSeq" id="XP_062641727.1">
    <property type="nucleotide sequence ID" value="XM_062789757.1"/>
</dbReference>
<evidence type="ECO:0000313" key="1">
    <source>
        <dbReference type="EMBL" id="KAK4117954.1"/>
    </source>
</evidence>